<proteinExistence type="predicted"/>
<dbReference type="GO" id="GO:0004527">
    <property type="term" value="F:exonuclease activity"/>
    <property type="evidence" value="ECO:0007669"/>
    <property type="project" value="UniProtKB-KW"/>
</dbReference>
<feature type="chain" id="PRO_5022781483" evidence="1">
    <location>
        <begin position="27"/>
        <end position="417"/>
    </location>
</feature>
<evidence type="ECO:0000313" key="3">
    <source>
        <dbReference type="EMBL" id="TYD00661.1"/>
    </source>
</evidence>
<reference evidence="3 4" key="1">
    <citation type="submission" date="2019-08" db="EMBL/GenBank/DDBJ databases">
        <title>Genone of Arthrobacter echini P9.</title>
        <authorList>
            <person name="Bowman J.P."/>
        </authorList>
    </citation>
    <scope>NUCLEOTIDE SEQUENCE [LARGE SCALE GENOMIC DNA]</scope>
    <source>
        <strain evidence="3 4">P9</strain>
    </source>
</reference>
<keyword evidence="3" id="KW-0378">Hydrolase</keyword>
<dbReference type="SUPFAM" id="SSF56219">
    <property type="entry name" value="DNase I-like"/>
    <property type="match status" value="1"/>
</dbReference>
<dbReference type="EMBL" id="VSLD01000001">
    <property type="protein sequence ID" value="TYD00661.1"/>
    <property type="molecule type" value="Genomic_DNA"/>
</dbReference>
<dbReference type="Proteomes" id="UP000323410">
    <property type="component" value="Unassembled WGS sequence"/>
</dbReference>
<dbReference type="RefSeq" id="WP_148599962.1">
    <property type="nucleotide sequence ID" value="NZ_VSLD01000001.1"/>
</dbReference>
<name>A0A5D0XVM4_9MICC</name>
<accession>A0A5D0XVM4</accession>
<gene>
    <name evidence="3" type="ORF">FQ377_04370</name>
</gene>
<dbReference type="OrthoDB" id="292013at2"/>
<keyword evidence="3" id="KW-0255">Endonuclease</keyword>
<dbReference type="AlphaFoldDB" id="A0A5D0XVM4"/>
<dbReference type="InterPro" id="IPR005135">
    <property type="entry name" value="Endo/exonuclease/phosphatase"/>
</dbReference>
<feature type="signal peptide" evidence="1">
    <location>
        <begin position="1"/>
        <end position="26"/>
    </location>
</feature>
<protein>
    <submittedName>
        <fullName evidence="3">Endonuclease/exonuclease/phosphatase family protein</fullName>
    </submittedName>
</protein>
<evidence type="ECO:0000256" key="1">
    <source>
        <dbReference type="SAM" id="SignalP"/>
    </source>
</evidence>
<dbReference type="Pfam" id="PF03372">
    <property type="entry name" value="Exo_endo_phos"/>
    <property type="match status" value="1"/>
</dbReference>
<keyword evidence="4" id="KW-1185">Reference proteome</keyword>
<keyword evidence="3" id="KW-0540">Nuclease</keyword>
<feature type="domain" description="Endonuclease/exonuclease/phosphatase" evidence="2">
    <location>
        <begin position="72"/>
        <end position="385"/>
    </location>
</feature>
<sequence>MRVLASCTAGLLVVSLLLGVAPAALADHGDEKRALIASRAQASSQSARFATFTTGLTRPGAGELVQELSGSDNARARVSAEILQTVRPDVVLLGGFDNEPGSAAVELFYQNYLRVGQNGKDPLDYPYVYSPSSNAGVPSGFDLDNDAGIDGPGDALGPGAFRGQDAMVLFSRYPIQTDAVRTFRNFLWKDMPGARHDSATTQDGDWYSADELAVLPLSSTSHWDVPVVVAGRTVHVLASHPGAPVAGGSAIQRARTGDEIRFWSDYVRGASYGYDDDGAPGGLKQGERFVVLGDQNIDPLDGGAAATSINQLLDSSLVQDPLPSSEGAVEAAALQGGANATHRADPRFDTVDLEDQGAGNLRADYVLPSRTLRVSSSGVFWPRAGLPGSELTGILPFPASEHRLVYADVVPRDARPR</sequence>
<dbReference type="InterPro" id="IPR036691">
    <property type="entry name" value="Endo/exonu/phosph_ase_sf"/>
</dbReference>
<evidence type="ECO:0000313" key="4">
    <source>
        <dbReference type="Proteomes" id="UP000323410"/>
    </source>
</evidence>
<organism evidence="3 4">
    <name type="scientific">Arthrobacter echini</name>
    <dbReference type="NCBI Taxonomy" id="1529066"/>
    <lineage>
        <taxon>Bacteria</taxon>
        <taxon>Bacillati</taxon>
        <taxon>Actinomycetota</taxon>
        <taxon>Actinomycetes</taxon>
        <taxon>Micrococcales</taxon>
        <taxon>Micrococcaceae</taxon>
        <taxon>Arthrobacter</taxon>
    </lineage>
</organism>
<dbReference type="Gene3D" id="3.60.10.10">
    <property type="entry name" value="Endonuclease/exonuclease/phosphatase"/>
    <property type="match status" value="1"/>
</dbReference>
<comment type="caution">
    <text evidence="3">The sequence shown here is derived from an EMBL/GenBank/DDBJ whole genome shotgun (WGS) entry which is preliminary data.</text>
</comment>
<evidence type="ECO:0000259" key="2">
    <source>
        <dbReference type="Pfam" id="PF03372"/>
    </source>
</evidence>
<keyword evidence="1" id="KW-0732">Signal</keyword>
<dbReference type="GO" id="GO:0004519">
    <property type="term" value="F:endonuclease activity"/>
    <property type="evidence" value="ECO:0007669"/>
    <property type="project" value="UniProtKB-KW"/>
</dbReference>
<keyword evidence="3" id="KW-0269">Exonuclease</keyword>